<protein>
    <submittedName>
        <fullName evidence="1">Uncharacterized protein</fullName>
    </submittedName>
</protein>
<organism evidence="1">
    <name type="scientific">marine sediment metagenome</name>
    <dbReference type="NCBI Taxonomy" id="412755"/>
    <lineage>
        <taxon>unclassified sequences</taxon>
        <taxon>metagenomes</taxon>
        <taxon>ecological metagenomes</taxon>
    </lineage>
</organism>
<feature type="non-terminal residue" evidence="1">
    <location>
        <position position="1"/>
    </location>
</feature>
<feature type="non-terminal residue" evidence="1">
    <location>
        <position position="243"/>
    </location>
</feature>
<proteinExistence type="predicted"/>
<gene>
    <name evidence="1" type="ORF">S03H2_60416</name>
</gene>
<dbReference type="EMBL" id="BARU01038928">
    <property type="protein sequence ID" value="GAH89045.1"/>
    <property type="molecule type" value="Genomic_DNA"/>
</dbReference>
<evidence type="ECO:0000313" key="1">
    <source>
        <dbReference type="EMBL" id="GAH89045.1"/>
    </source>
</evidence>
<dbReference type="AlphaFoldDB" id="X1K5Y4"/>
<comment type="caution">
    <text evidence="1">The sequence shown here is derived from an EMBL/GenBank/DDBJ whole genome shotgun (WGS) entry which is preliminary data.</text>
</comment>
<name>X1K5Y4_9ZZZZ</name>
<reference evidence="1" key="1">
    <citation type="journal article" date="2014" name="Front. Microbiol.">
        <title>High frequency of phylogenetically diverse reductive dehalogenase-homologous genes in deep subseafloor sedimentary metagenomes.</title>
        <authorList>
            <person name="Kawai M."/>
            <person name="Futagami T."/>
            <person name="Toyoda A."/>
            <person name="Takaki Y."/>
            <person name="Nishi S."/>
            <person name="Hori S."/>
            <person name="Arai W."/>
            <person name="Tsubouchi T."/>
            <person name="Morono Y."/>
            <person name="Uchiyama I."/>
            <person name="Ito T."/>
            <person name="Fujiyama A."/>
            <person name="Inagaki F."/>
            <person name="Takami H."/>
        </authorList>
    </citation>
    <scope>NUCLEOTIDE SEQUENCE</scope>
    <source>
        <strain evidence="1">Expedition CK06-06</strain>
    </source>
</reference>
<accession>X1K5Y4</accession>
<sequence>FIDPETEGNRLRLTADISVDSLSLTTSTSDPTVIELGFGQSQTARKDGTTPASLESGSDLRETVGRLSEDATFTVTMDGGSAVDVLIRARATEVGQDDTAGSKTIIDLVNIVSRAVTDAGLGDDLEVGSQGNHLVLTSKDGTTGFTVTATGTAITELGFAALQTANSDDLVIYISDGSNPYYIDLDGATNVGQVIDLITGQTGGSGSVDDTLVPGDVIVEINGYGTALKFTDNTFQTDSAGDP</sequence>